<dbReference type="eggNOG" id="ENOG502SNDS">
    <property type="taxonomic scope" value="Eukaryota"/>
</dbReference>
<organism evidence="2">
    <name type="scientific">Pseudogymnoascus destructans</name>
    <dbReference type="NCBI Taxonomy" id="655981"/>
    <lineage>
        <taxon>Eukaryota</taxon>
        <taxon>Fungi</taxon>
        <taxon>Dikarya</taxon>
        <taxon>Ascomycota</taxon>
        <taxon>Pezizomycotina</taxon>
        <taxon>Leotiomycetes</taxon>
        <taxon>Thelebolales</taxon>
        <taxon>Thelebolaceae</taxon>
        <taxon>Pseudogymnoascus</taxon>
    </lineage>
</organism>
<evidence type="ECO:0000313" key="2">
    <source>
        <dbReference type="EMBL" id="OAF58991.1"/>
    </source>
</evidence>
<keyword evidence="1" id="KW-0732">Signal</keyword>
<dbReference type="VEuPathDB" id="FungiDB:GMDG_04970"/>
<dbReference type="EMBL" id="KV441395">
    <property type="protein sequence ID" value="OAF58991.1"/>
    <property type="molecule type" value="Genomic_DNA"/>
</dbReference>
<evidence type="ECO:0008006" key="3">
    <source>
        <dbReference type="Google" id="ProtNLM"/>
    </source>
</evidence>
<gene>
    <name evidence="2" type="ORF">VC83_06297</name>
</gene>
<feature type="signal peptide" evidence="1">
    <location>
        <begin position="1"/>
        <end position="17"/>
    </location>
</feature>
<dbReference type="Proteomes" id="UP000077154">
    <property type="component" value="Unassembled WGS sequence"/>
</dbReference>
<reference evidence="2" key="1">
    <citation type="submission" date="2016-03" db="EMBL/GenBank/DDBJ databases">
        <title>Updated assembly of Pseudogymnoascus destructans, the fungus causing white-nose syndrome of bats.</title>
        <authorList>
            <person name="Palmer J.M."/>
            <person name="Drees K.P."/>
            <person name="Foster J.T."/>
            <person name="Lindner D.L."/>
        </authorList>
    </citation>
    <scope>NUCLEOTIDE SEQUENCE [LARGE SCALE GENOMIC DNA]</scope>
    <source>
        <strain evidence="2">20631-21</strain>
    </source>
</reference>
<dbReference type="GeneID" id="36289358"/>
<dbReference type="OrthoDB" id="2896006at2759"/>
<protein>
    <recommendedName>
        <fullName evidence="3">AA1-like domain-containing protein</fullName>
    </recommendedName>
</protein>
<feature type="chain" id="PRO_5008056483" description="AA1-like domain-containing protein" evidence="1">
    <location>
        <begin position="18"/>
        <end position="191"/>
    </location>
</feature>
<dbReference type="RefSeq" id="XP_024324275.1">
    <property type="nucleotide sequence ID" value="XM_024469899.1"/>
</dbReference>
<evidence type="ECO:0000256" key="1">
    <source>
        <dbReference type="SAM" id="SignalP"/>
    </source>
</evidence>
<proteinExistence type="predicted"/>
<accession>A0A177ACJ2</accession>
<sequence>MLLKASILFLALTLIAAFEGESDTSTLKASGFEGSLGPFSECNHKSPSYSHAASESPVYAGSGKLEVYIDESNCDGTRDDKGAEICYFDSNRQVNHHCPAVLPGGLLELVRDSRYYWQSAGRRSSFILRESYTAGHREFHCARYLEQRHHPFQVSAAEKGAYEVWYSGSNVYSSKNINVGFGDSCPMMLMG</sequence>
<dbReference type="AlphaFoldDB" id="A0A177ACJ2"/>
<name>A0A177ACJ2_9PEZI</name>